<dbReference type="Proteomes" id="UP001179600">
    <property type="component" value="Chromosome"/>
</dbReference>
<proteinExistence type="predicted"/>
<dbReference type="Gene3D" id="3.90.1200.10">
    <property type="match status" value="1"/>
</dbReference>
<dbReference type="RefSeq" id="WP_023606495.1">
    <property type="nucleotide sequence ID" value="NZ_BKBT01000004.1"/>
</dbReference>
<dbReference type="InterPro" id="IPR002575">
    <property type="entry name" value="Aminoglycoside_PTrfase"/>
</dbReference>
<dbReference type="EMBL" id="CP116507">
    <property type="protein sequence ID" value="WCG22551.1"/>
    <property type="molecule type" value="Genomic_DNA"/>
</dbReference>
<reference evidence="2" key="1">
    <citation type="submission" date="2023-01" db="EMBL/GenBank/DDBJ databases">
        <title>Oxazolidinone resistance genes in florfenicol resistant enterococci from beef cattle and veal calves at slaughter.</title>
        <authorList>
            <person name="Biggel M."/>
        </authorList>
    </citation>
    <scope>NUCLEOTIDE SEQUENCE</scope>
    <source>
        <strain evidence="2">K204-1</strain>
    </source>
</reference>
<dbReference type="PANTHER" id="PTHR40086">
    <property type="entry name" value="PHOSPHOTRANSFERASE YTMP-RELATED"/>
    <property type="match status" value="1"/>
</dbReference>
<dbReference type="PANTHER" id="PTHR40086:SF1">
    <property type="entry name" value="CELL CYCLE REGULATOR CCRZ"/>
    <property type="match status" value="1"/>
</dbReference>
<name>A0AAF0BI30_9ENTE</name>
<dbReference type="Pfam" id="PF01636">
    <property type="entry name" value="APH"/>
    <property type="match status" value="1"/>
</dbReference>
<evidence type="ECO:0000259" key="1">
    <source>
        <dbReference type="Pfam" id="PF01636"/>
    </source>
</evidence>
<dbReference type="InterPro" id="IPR011009">
    <property type="entry name" value="Kinase-like_dom_sf"/>
</dbReference>
<dbReference type="AlphaFoldDB" id="A0AAF0BI30"/>
<feature type="domain" description="Aminoglycoside phosphotransferase" evidence="1">
    <location>
        <begin position="43"/>
        <end position="213"/>
    </location>
</feature>
<dbReference type="SUPFAM" id="SSF56112">
    <property type="entry name" value="Protein kinase-like (PK-like)"/>
    <property type="match status" value="1"/>
</dbReference>
<organism evidence="2 3">
    <name type="scientific">Vagococcus lutrae</name>
    <dbReference type="NCBI Taxonomy" id="81947"/>
    <lineage>
        <taxon>Bacteria</taxon>
        <taxon>Bacillati</taxon>
        <taxon>Bacillota</taxon>
        <taxon>Bacilli</taxon>
        <taxon>Lactobacillales</taxon>
        <taxon>Enterococcaceae</taxon>
        <taxon>Vagococcus</taxon>
    </lineage>
</organism>
<dbReference type="InterPro" id="IPR052077">
    <property type="entry name" value="CcrZ_PhaseVar_Mediator"/>
</dbReference>
<accession>A0AAF0BI30</accession>
<evidence type="ECO:0000313" key="2">
    <source>
        <dbReference type="EMBL" id="WCG22551.1"/>
    </source>
</evidence>
<evidence type="ECO:0000313" key="3">
    <source>
        <dbReference type="Proteomes" id="UP001179600"/>
    </source>
</evidence>
<protein>
    <submittedName>
        <fullName evidence="2">Phosphotransferase family protein</fullName>
    </submittedName>
</protein>
<sequence>MTELNFQFDKTWSLQPIDGETGQTFMGMKDSQKVFIKRNTTPFLAALSREGIVPKLVWTKRLGDGNVLTAQEWLEGETLTPTEMSEFPAVIQLLHDIHHSRSLKNMLYRLGGEEMTAFAFLSQYSTDLPAELRHNPYLHRVFRYLEDHLPNDGDIQVCHGDPIHSNWFLSEEDRLYLVDWDATVLADPALDLGIILGRYVPYNQWRKWLEFYGYHVTEEVLERVYWYSGMDFLRRIKHYYEQFELQKMNREILLLQKIFNF</sequence>
<gene>
    <name evidence="2" type="ORF">PML95_09205</name>
</gene>
<dbReference type="GeneID" id="72386039"/>